<keyword evidence="8 10" id="KW-0998">Cell outer membrane</keyword>
<dbReference type="RefSeq" id="WP_023654857.1">
    <property type="nucleotide sequence ID" value="NZ_CAHS01000014.1"/>
</dbReference>
<dbReference type="Pfam" id="PF01514">
    <property type="entry name" value="YscJ_FliF"/>
    <property type="match status" value="1"/>
</dbReference>
<dbReference type="InterPro" id="IPR045851">
    <property type="entry name" value="AMP-bd_C_sf"/>
</dbReference>
<evidence type="ECO:0000256" key="3">
    <source>
        <dbReference type="ARBA" id="ARBA00022448"/>
    </source>
</evidence>
<evidence type="ECO:0000313" key="13">
    <source>
        <dbReference type="Proteomes" id="UP000018217"/>
    </source>
</evidence>
<dbReference type="PANTHER" id="PTHR30046:SF3">
    <property type="entry name" value="SECRETION SYSTEM APPARATUS LIPOPROTEIN SSAJ"/>
    <property type="match status" value="1"/>
</dbReference>
<dbReference type="NCBIfam" id="TIGR02544">
    <property type="entry name" value="III_secr_YscJ"/>
    <property type="match status" value="1"/>
</dbReference>
<dbReference type="GO" id="GO:0009279">
    <property type="term" value="C:cell outer membrane"/>
    <property type="evidence" value="ECO:0007669"/>
    <property type="project" value="UniProtKB-SubCell"/>
</dbReference>
<dbReference type="Proteomes" id="UP000018217">
    <property type="component" value="Unassembled WGS sequence"/>
</dbReference>
<comment type="caution">
    <text evidence="12">The sequence shown here is derived from an EMBL/GenBank/DDBJ whole genome shotgun (WGS) entry which is preliminary data.</text>
</comment>
<reference evidence="12 13" key="1">
    <citation type="journal article" date="2013" name="Syst. Appl. Microbiol.">
        <title>Phylogenetic position and virulence apparatus of the pear flower necrosis pathogen Erwinia piriflorinigrans CFBP 5888T as assessed by comparative genomics.</title>
        <authorList>
            <person name="Smits T.H."/>
            <person name="Rezzonico F."/>
            <person name="Lopez M.M."/>
            <person name="Blom J."/>
            <person name="Goesmann A."/>
            <person name="Frey J.E."/>
            <person name="Duffy B."/>
        </authorList>
    </citation>
    <scope>NUCLEOTIDE SEQUENCE [LARGE SCALE GENOMIC DNA]</scope>
    <source>
        <strain evidence="13">CFBP5888</strain>
    </source>
</reference>
<dbReference type="Gene3D" id="3.30.300.30">
    <property type="match status" value="1"/>
</dbReference>
<keyword evidence="4 10" id="KW-0732">Signal</keyword>
<dbReference type="InterPro" id="IPR003282">
    <property type="entry name" value="T3SS_SctJ"/>
</dbReference>
<evidence type="ECO:0000256" key="5">
    <source>
        <dbReference type="ARBA" id="ARBA00022927"/>
    </source>
</evidence>
<evidence type="ECO:0000256" key="8">
    <source>
        <dbReference type="ARBA" id="ARBA00023237"/>
    </source>
</evidence>
<gene>
    <name evidence="12" type="primary">prgK</name>
    <name evidence="12" type="ORF">EPIR_1694</name>
</gene>
<evidence type="ECO:0000313" key="12">
    <source>
        <dbReference type="EMBL" id="CCG87059.1"/>
    </source>
</evidence>
<keyword evidence="10" id="KW-0812">Transmembrane</keyword>
<dbReference type="InterPro" id="IPR043427">
    <property type="entry name" value="YscJ/FliF"/>
</dbReference>
<dbReference type="InterPro" id="IPR006182">
    <property type="entry name" value="FliF_N_dom"/>
</dbReference>
<dbReference type="EMBL" id="CAHS01000014">
    <property type="protein sequence ID" value="CCG87059.1"/>
    <property type="molecule type" value="Genomic_DNA"/>
</dbReference>
<dbReference type="Gene3D" id="3.30.70.1530">
    <property type="entry name" value="Hypothetical protein rpa1041"/>
    <property type="match status" value="1"/>
</dbReference>
<protein>
    <recommendedName>
        <fullName evidence="10">Lipoprotein</fullName>
    </recommendedName>
</protein>
<keyword evidence="13" id="KW-1185">Reference proteome</keyword>
<dbReference type="PROSITE" id="PS51257">
    <property type="entry name" value="PROKAR_LIPOPROTEIN"/>
    <property type="match status" value="1"/>
</dbReference>
<feature type="signal peptide" evidence="10">
    <location>
        <begin position="1"/>
        <end position="20"/>
    </location>
</feature>
<evidence type="ECO:0000256" key="1">
    <source>
        <dbReference type="ARBA" id="ARBA00004459"/>
    </source>
</evidence>
<keyword evidence="3" id="KW-0813">Transport</keyword>
<evidence type="ECO:0000256" key="6">
    <source>
        <dbReference type="ARBA" id="ARBA00023136"/>
    </source>
</evidence>
<accession>V5Z7Y5</accession>
<sequence length="259" mass="29393">MLKKKKLPAFITIMTFMLSACDNEMLLENLTQEQANQVLTILHQHNIPANKNGTLKSGYTIRVDEKENTAALSIINQYQLPWSADVQIGQAFPDSALIASPNAERVRILSLIEQRLEQSLRTIAQVVSARVHISYPSFKSEVVNKTLTNHVGILISYNGDIDQSLFIPRVKSLIKNSLDDIKYENISVVLFDTPPIQYTPPIKISHSLSTQWLISLTAIIILVIAALLYSFRRYYRRFKVEDVKQESLHKKQESAKNVS</sequence>
<keyword evidence="6 10" id="KW-0472">Membrane</keyword>
<feature type="chain" id="PRO_5011022959" description="Lipoprotein" evidence="10">
    <location>
        <begin position="21"/>
        <end position="259"/>
    </location>
</feature>
<evidence type="ECO:0000256" key="2">
    <source>
        <dbReference type="ARBA" id="ARBA00009509"/>
    </source>
</evidence>
<evidence type="ECO:0000256" key="4">
    <source>
        <dbReference type="ARBA" id="ARBA00022729"/>
    </source>
</evidence>
<dbReference type="GO" id="GO:0009306">
    <property type="term" value="P:protein secretion"/>
    <property type="evidence" value="ECO:0007669"/>
    <property type="project" value="InterPro"/>
</dbReference>
<keyword evidence="9 10" id="KW-0449">Lipoprotein</keyword>
<evidence type="ECO:0000256" key="7">
    <source>
        <dbReference type="ARBA" id="ARBA00023139"/>
    </source>
</evidence>
<comment type="subcellular location">
    <subcellularLocation>
        <location evidence="1">Cell outer membrane</location>
        <topology evidence="1">Lipid-anchor</topology>
    </subcellularLocation>
</comment>
<dbReference type="PANTHER" id="PTHR30046">
    <property type="entry name" value="FLAGELLAR M-RING PROTEIN"/>
    <property type="match status" value="1"/>
</dbReference>
<dbReference type="AlphaFoldDB" id="V5Z7Y5"/>
<keyword evidence="5" id="KW-0653">Protein transport</keyword>
<comment type="similarity">
    <text evidence="2 10">Belongs to the YscJ lipoprotein family.</text>
</comment>
<dbReference type="PRINTS" id="PR01338">
    <property type="entry name" value="TYPE3OMKPROT"/>
</dbReference>
<evidence type="ECO:0000256" key="10">
    <source>
        <dbReference type="RuleBase" id="RU364102"/>
    </source>
</evidence>
<keyword evidence="10" id="KW-1133">Transmembrane helix</keyword>
<feature type="domain" description="Flagellar M-ring N-terminal" evidence="11">
    <location>
        <begin position="21"/>
        <end position="189"/>
    </location>
</feature>
<dbReference type="OrthoDB" id="115186at2"/>
<proteinExistence type="inferred from homology"/>
<dbReference type="STRING" id="1161919.EPIR_1694"/>
<feature type="transmembrane region" description="Helical" evidence="10">
    <location>
        <begin position="212"/>
        <end position="231"/>
    </location>
</feature>
<evidence type="ECO:0000259" key="11">
    <source>
        <dbReference type="Pfam" id="PF01514"/>
    </source>
</evidence>
<evidence type="ECO:0000256" key="9">
    <source>
        <dbReference type="ARBA" id="ARBA00023288"/>
    </source>
</evidence>
<keyword evidence="7 10" id="KW-0564">Palmitate</keyword>
<name>V5Z7Y5_9GAMM</name>
<organism evidence="12 13">
    <name type="scientific">Erwinia piriflorinigrans CFBP 5888</name>
    <dbReference type="NCBI Taxonomy" id="1161919"/>
    <lineage>
        <taxon>Bacteria</taxon>
        <taxon>Pseudomonadati</taxon>
        <taxon>Pseudomonadota</taxon>
        <taxon>Gammaproteobacteria</taxon>
        <taxon>Enterobacterales</taxon>
        <taxon>Erwiniaceae</taxon>
        <taxon>Erwinia</taxon>
    </lineage>
</organism>